<keyword evidence="2" id="KW-1185">Reference proteome</keyword>
<gene>
    <name evidence="1" type="ORF">AV654_00755</name>
</gene>
<comment type="caution">
    <text evidence="1">The sequence shown here is derived from an EMBL/GenBank/DDBJ whole genome shotgun (WGS) entry which is preliminary data.</text>
</comment>
<sequence>MRTHSDLERRLLQRWLQKQEYNEDLQLLRVPFSSPGYHTTLKDVPFVHPTRESLGYAVALLDGGGEPELERACAILDRVIALQETDRSLPTYGIWSWFYEEPLGDMRPPDWNWADFCGKQLLLAVRKHEDRLPEALKERLREAVFRACEAIIARNVGPGYTNIAIMGAFVTLIAGETYGQEAFVVYGRQRLHTFYEYTMRLGAFEEYNSPTYTKVALVELSDLYAWAQSPEIKTLAAKLLRLAWGAVANHFHPATCQWGGPHARSYDTTLSASVRSFLQIALQGRVEWLTEEELAYDPQWYGSPIGCPDEVVPLFTKPSVRTHAQAFYRNEEKGIEKTASFYQTETLCIGSVSRENMWNQRRNLLAYLSGDHGTSYVWLRCLHDGYDYAAAVFTSVQQENRVLFGIGFSTNGGDTHNSLDRIRGSIEAKDLRLRFEIGGGEAKANVEQDLQGELYVTVGRHVLSIRPVFASLGETSAQWEWSREGDRLYVDCVFYSGANRTIDFESLSQAGALAICTFAEERVSCSYKLTLKDQAAFVECPAPFRGGPLRLSMRLKPSLMDTMLSVL</sequence>
<dbReference type="AlphaFoldDB" id="A0A164ASD1"/>
<proteinExistence type="predicted"/>
<organism evidence="1 2">
    <name type="scientific">Paenibacillus elgii</name>
    <dbReference type="NCBI Taxonomy" id="189691"/>
    <lineage>
        <taxon>Bacteria</taxon>
        <taxon>Bacillati</taxon>
        <taxon>Bacillota</taxon>
        <taxon>Bacilli</taxon>
        <taxon>Bacillales</taxon>
        <taxon>Paenibacillaceae</taxon>
        <taxon>Paenibacillus</taxon>
    </lineage>
</organism>
<dbReference type="PANTHER" id="PTHR40616:SF1">
    <property type="entry name" value="LINALOOL DEHYDRATASE_ISOMERASE DOMAIN-CONTAINING PROTEIN"/>
    <property type="match status" value="1"/>
</dbReference>
<protein>
    <recommendedName>
        <fullName evidence="3">Heparinase</fullName>
    </recommendedName>
</protein>
<accession>A0A164ASD1</accession>
<evidence type="ECO:0000313" key="2">
    <source>
        <dbReference type="Proteomes" id="UP000076563"/>
    </source>
</evidence>
<evidence type="ECO:0008006" key="3">
    <source>
        <dbReference type="Google" id="ProtNLM"/>
    </source>
</evidence>
<dbReference type="EMBL" id="LQRA01000001">
    <property type="protein sequence ID" value="KZE84467.1"/>
    <property type="molecule type" value="Genomic_DNA"/>
</dbReference>
<reference evidence="2" key="1">
    <citation type="submission" date="2016-01" db="EMBL/GenBank/DDBJ databases">
        <title>Draft genome of Chromobacterium sp. F49.</title>
        <authorList>
            <person name="Hong K.W."/>
        </authorList>
    </citation>
    <scope>NUCLEOTIDE SEQUENCE [LARGE SCALE GENOMIC DNA]</scope>
    <source>
        <strain evidence="2">M63</strain>
    </source>
</reference>
<dbReference type="Proteomes" id="UP000076563">
    <property type="component" value="Unassembled WGS sequence"/>
</dbReference>
<dbReference type="RefSeq" id="WP_063177629.1">
    <property type="nucleotide sequence ID" value="NZ_LQRA01000001.1"/>
</dbReference>
<evidence type="ECO:0000313" key="1">
    <source>
        <dbReference type="EMBL" id="KZE84467.1"/>
    </source>
</evidence>
<dbReference type="PANTHER" id="PTHR40616">
    <property type="entry name" value="LINALOOL DEHYDRATASE_ISOMERASE DOMAIN-CONTAINING PROTEIN"/>
    <property type="match status" value="1"/>
</dbReference>
<name>A0A164ASD1_9BACL</name>
<dbReference type="OrthoDB" id="9813410at2"/>